<evidence type="ECO:0000256" key="6">
    <source>
        <dbReference type="ARBA" id="ARBA00038076"/>
    </source>
</evidence>
<dbReference type="PANTHER" id="PTHR30572:SF4">
    <property type="entry name" value="ABC TRANSPORTER PERMEASE YTRF"/>
    <property type="match status" value="1"/>
</dbReference>
<evidence type="ECO:0000313" key="10">
    <source>
        <dbReference type="EMBL" id="AKH97624.1"/>
    </source>
</evidence>
<sequence length="382" mass="39857">MTSIAEVLWRFPSASMAWRNLGRNRVRTALAALGVVIGVVAIASLGMAGAALQYQATQDLGGLANEVTVVPGEDNDEDGLTEAQVGAIQNVVTDATVVPQKSDQTVIESGSEQSRVSVTGVTEASALYDVGSGRAPDRLQSGALIDSTTATELNLGLGDPVEYDGRLYRIRGIIDSGGGFGGPGGGTGTLVLPISALDSEFYSTVSVVAEDGEQATRIATSIEDRLNEREEVVSASTLADVQEQIESFLGTLNLALFGIGSISLVVASVAILNVMLMSTVERRGEIGVLRAVGIRRGEVLRMILTEAAFLGVIGGVLGVIVSFGVGLLMFEFLVGDATLVFVWQSSQYLILGFVFAVGASVLSGLYPAWKAANERPVDSLRG</sequence>
<evidence type="ECO:0000256" key="1">
    <source>
        <dbReference type="ARBA" id="ARBA00004651"/>
    </source>
</evidence>
<comment type="subcellular location">
    <subcellularLocation>
        <location evidence="1">Cell membrane</location>
        <topology evidence="1">Multi-pass membrane protein</topology>
    </subcellularLocation>
</comment>
<evidence type="ECO:0000256" key="3">
    <source>
        <dbReference type="ARBA" id="ARBA00022692"/>
    </source>
</evidence>
<feature type="transmembrane region" description="Helical" evidence="7">
    <location>
        <begin position="254"/>
        <end position="278"/>
    </location>
</feature>
<dbReference type="AlphaFoldDB" id="A0A0F7PD95"/>
<evidence type="ECO:0000256" key="4">
    <source>
        <dbReference type="ARBA" id="ARBA00022989"/>
    </source>
</evidence>
<proteinExistence type="inferred from homology"/>
<evidence type="ECO:0000259" key="8">
    <source>
        <dbReference type="Pfam" id="PF02687"/>
    </source>
</evidence>
<evidence type="ECO:0000259" key="9">
    <source>
        <dbReference type="Pfam" id="PF12704"/>
    </source>
</evidence>
<dbReference type="Proteomes" id="UP000069906">
    <property type="component" value="Chromosome"/>
</dbReference>
<keyword evidence="2" id="KW-1003">Cell membrane</keyword>
<dbReference type="GO" id="GO:0022857">
    <property type="term" value="F:transmembrane transporter activity"/>
    <property type="evidence" value="ECO:0007669"/>
    <property type="project" value="TreeGrafter"/>
</dbReference>
<dbReference type="InterPro" id="IPR050250">
    <property type="entry name" value="Macrolide_Exporter_MacB"/>
</dbReference>
<gene>
    <name evidence="10" type="ORF">HLASF_1136</name>
</gene>
<keyword evidence="3 7" id="KW-0812">Transmembrane</keyword>
<feature type="transmembrane region" description="Helical" evidence="7">
    <location>
        <begin position="299"/>
        <end position="328"/>
    </location>
</feature>
<comment type="similarity">
    <text evidence="6">Belongs to the ABC-4 integral membrane protein family.</text>
</comment>
<evidence type="ECO:0000256" key="5">
    <source>
        <dbReference type="ARBA" id="ARBA00023136"/>
    </source>
</evidence>
<feature type="transmembrane region" description="Helical" evidence="7">
    <location>
        <begin position="29"/>
        <end position="52"/>
    </location>
</feature>
<evidence type="ECO:0000313" key="11">
    <source>
        <dbReference type="Proteomes" id="UP000069906"/>
    </source>
</evidence>
<dbReference type="PANTHER" id="PTHR30572">
    <property type="entry name" value="MEMBRANE COMPONENT OF TRANSPORTER-RELATED"/>
    <property type="match status" value="1"/>
</dbReference>
<organism evidence="10 11">
    <name type="scientific">Halanaeroarchaeum sulfurireducens</name>
    <dbReference type="NCBI Taxonomy" id="1604004"/>
    <lineage>
        <taxon>Archaea</taxon>
        <taxon>Methanobacteriati</taxon>
        <taxon>Methanobacteriota</taxon>
        <taxon>Stenosarchaea group</taxon>
        <taxon>Halobacteria</taxon>
        <taxon>Halobacteriales</taxon>
        <taxon>Halobacteriaceae</taxon>
        <taxon>Halanaeroarchaeum</taxon>
    </lineage>
</organism>
<accession>A0A0F7PD95</accession>
<keyword evidence="4 7" id="KW-1133">Transmembrane helix</keyword>
<dbReference type="Pfam" id="PF02687">
    <property type="entry name" value="FtsX"/>
    <property type="match status" value="1"/>
</dbReference>
<evidence type="ECO:0000256" key="2">
    <source>
        <dbReference type="ARBA" id="ARBA00022475"/>
    </source>
</evidence>
<dbReference type="Pfam" id="PF12704">
    <property type="entry name" value="MacB_PCD"/>
    <property type="match status" value="1"/>
</dbReference>
<dbReference type="HOGENOM" id="CLU_000604_8_0_2"/>
<feature type="domain" description="ABC3 transporter permease C-terminal" evidence="8">
    <location>
        <begin position="259"/>
        <end position="374"/>
    </location>
</feature>
<protein>
    <submittedName>
        <fullName evidence="10">ABC transporter permease</fullName>
    </submittedName>
</protein>
<evidence type="ECO:0000256" key="7">
    <source>
        <dbReference type="SAM" id="Phobius"/>
    </source>
</evidence>
<feature type="transmembrane region" description="Helical" evidence="7">
    <location>
        <begin position="348"/>
        <end position="369"/>
    </location>
</feature>
<dbReference type="EMBL" id="CP008874">
    <property type="protein sequence ID" value="AKH97624.1"/>
    <property type="molecule type" value="Genomic_DNA"/>
</dbReference>
<name>A0A0F7PD95_9EURY</name>
<dbReference type="InterPro" id="IPR003838">
    <property type="entry name" value="ABC3_permease_C"/>
</dbReference>
<keyword evidence="11" id="KW-1185">Reference proteome</keyword>
<feature type="domain" description="MacB-like periplasmic core" evidence="9">
    <location>
        <begin position="28"/>
        <end position="224"/>
    </location>
</feature>
<dbReference type="KEGG" id="hsu:HLASF_1136"/>
<reference evidence="10 11" key="1">
    <citation type="journal article" date="2015" name="ISME J.">
        <title>Elemental sulfur and acetate can support life of a novel strictly anaerobic haloarchaeon.</title>
        <authorList>
            <person name="Sorokin D.Y."/>
            <person name="Kublanov I.V."/>
            <person name="Gavrilov S.N."/>
            <person name="Rojo D."/>
            <person name="Roman P."/>
            <person name="Golyshin P.N."/>
            <person name="Slepak V.Z."/>
            <person name="Smedile F."/>
            <person name="Ferrer M."/>
            <person name="Messina E."/>
            <person name="La Cono V."/>
            <person name="Yakimov M.M."/>
        </authorList>
    </citation>
    <scope>NUCLEOTIDE SEQUENCE [LARGE SCALE GENOMIC DNA]</scope>
    <source>
        <strain evidence="10 11">HSR2</strain>
    </source>
</reference>
<dbReference type="GO" id="GO:0005886">
    <property type="term" value="C:plasma membrane"/>
    <property type="evidence" value="ECO:0007669"/>
    <property type="project" value="UniProtKB-SubCell"/>
</dbReference>
<keyword evidence="5 7" id="KW-0472">Membrane</keyword>
<dbReference type="InterPro" id="IPR025857">
    <property type="entry name" value="MacB_PCD"/>
</dbReference>
<dbReference type="PATRIC" id="fig|1604004.4.peg.1198"/>